<evidence type="ECO:0000313" key="3">
    <source>
        <dbReference type="Proteomes" id="UP001626550"/>
    </source>
</evidence>
<evidence type="ECO:0000313" key="2">
    <source>
        <dbReference type="EMBL" id="KAL3307259.1"/>
    </source>
</evidence>
<feature type="region of interest" description="Disordered" evidence="1">
    <location>
        <begin position="27"/>
        <end position="50"/>
    </location>
</feature>
<accession>A0ABD2PIR0</accession>
<dbReference type="EMBL" id="JBJKFK010007850">
    <property type="protein sequence ID" value="KAL3307259.1"/>
    <property type="molecule type" value="Genomic_DNA"/>
</dbReference>
<dbReference type="AlphaFoldDB" id="A0ABD2PIR0"/>
<comment type="caution">
    <text evidence="2">The sequence shown here is derived from an EMBL/GenBank/DDBJ whole genome shotgun (WGS) entry which is preliminary data.</text>
</comment>
<dbReference type="Proteomes" id="UP001626550">
    <property type="component" value="Unassembled WGS sequence"/>
</dbReference>
<gene>
    <name evidence="2" type="ORF">Ciccas_014230</name>
</gene>
<organism evidence="2 3">
    <name type="scientific">Cichlidogyrus casuarinus</name>
    <dbReference type="NCBI Taxonomy" id="1844966"/>
    <lineage>
        <taxon>Eukaryota</taxon>
        <taxon>Metazoa</taxon>
        <taxon>Spiralia</taxon>
        <taxon>Lophotrochozoa</taxon>
        <taxon>Platyhelminthes</taxon>
        <taxon>Monogenea</taxon>
        <taxon>Monopisthocotylea</taxon>
        <taxon>Dactylogyridea</taxon>
        <taxon>Ancyrocephalidae</taxon>
        <taxon>Cichlidogyrus</taxon>
    </lineage>
</organism>
<sequence>MKESESIYSEPVLEVSLLPCDDCEHKSSKLAASKPDHDHDHNESISPLSKQPHYVSTLNTHTNGLPVEIRETLDNECIGLEPIGQGVQSLQPYGRYPSNPNLSTTERREYKRLMAMLVSAGITQCSMSLKNAVI</sequence>
<evidence type="ECO:0000256" key="1">
    <source>
        <dbReference type="SAM" id="MobiDB-lite"/>
    </source>
</evidence>
<name>A0ABD2PIR0_9PLAT</name>
<keyword evidence="3" id="KW-1185">Reference proteome</keyword>
<reference evidence="2 3" key="1">
    <citation type="submission" date="2024-11" db="EMBL/GenBank/DDBJ databases">
        <title>Adaptive evolution of stress response genes in parasites aligns with host niche diversity.</title>
        <authorList>
            <person name="Hahn C."/>
            <person name="Resl P."/>
        </authorList>
    </citation>
    <scope>NUCLEOTIDE SEQUENCE [LARGE SCALE GENOMIC DNA]</scope>
    <source>
        <strain evidence="2">EGGRZ-B1_66</strain>
        <tissue evidence="2">Body</tissue>
    </source>
</reference>
<protein>
    <submittedName>
        <fullName evidence="2">Uncharacterized protein</fullName>
    </submittedName>
</protein>
<proteinExistence type="predicted"/>
<feature type="compositionally biased region" description="Basic and acidic residues" evidence="1">
    <location>
        <begin position="34"/>
        <end position="43"/>
    </location>
</feature>